<dbReference type="PROSITE" id="PS51375">
    <property type="entry name" value="PPR"/>
    <property type="match status" value="3"/>
</dbReference>
<dbReference type="FunFam" id="1.25.40.10:FF:001235">
    <property type="entry name" value="Empty pericarp7"/>
    <property type="match status" value="1"/>
</dbReference>
<dbReference type="Proteomes" id="UP000008022">
    <property type="component" value="Unassembled WGS sequence"/>
</dbReference>
<dbReference type="Gramene" id="ORUFI11G19560.1">
    <property type="protein sequence ID" value="ORUFI11G19560.1"/>
    <property type="gene ID" value="ORUFI11G19560"/>
</dbReference>
<dbReference type="Pfam" id="PF20431">
    <property type="entry name" value="E_motif"/>
    <property type="match status" value="1"/>
</dbReference>
<dbReference type="FunFam" id="1.25.40.10:FF:001550">
    <property type="entry name" value="Empty pericarp7"/>
    <property type="match status" value="1"/>
</dbReference>
<keyword evidence="1" id="KW-0677">Repeat</keyword>
<accession>A0A0E0RA98</accession>
<name>A0A0E0RA98_ORYRU</name>
<dbReference type="InterPro" id="IPR046960">
    <property type="entry name" value="PPR_At4g14850-like_plant"/>
</dbReference>
<organism evidence="4 5">
    <name type="scientific">Oryza rufipogon</name>
    <name type="common">Brownbeard rice</name>
    <name type="synonym">Asian wild rice</name>
    <dbReference type="NCBI Taxonomy" id="4529"/>
    <lineage>
        <taxon>Eukaryota</taxon>
        <taxon>Viridiplantae</taxon>
        <taxon>Streptophyta</taxon>
        <taxon>Embryophyta</taxon>
        <taxon>Tracheophyta</taxon>
        <taxon>Spermatophyta</taxon>
        <taxon>Magnoliopsida</taxon>
        <taxon>Liliopsida</taxon>
        <taxon>Poales</taxon>
        <taxon>Poaceae</taxon>
        <taxon>BOP clade</taxon>
        <taxon>Oryzoideae</taxon>
        <taxon>Oryzeae</taxon>
        <taxon>Oryzinae</taxon>
        <taxon>Oryza</taxon>
    </lineage>
</organism>
<dbReference type="FunFam" id="1.25.40.10:FF:001816">
    <property type="entry name" value="Tetratricopeptide repeat (TPR)-like superfamily protein"/>
    <property type="match status" value="1"/>
</dbReference>
<dbReference type="NCBIfam" id="TIGR00756">
    <property type="entry name" value="PPR"/>
    <property type="match status" value="3"/>
</dbReference>
<dbReference type="EnsemblPlants" id="ORUFI11G19560.1">
    <property type="protein sequence ID" value="ORUFI11G19560.1"/>
    <property type="gene ID" value="ORUFI11G19560"/>
</dbReference>
<reference evidence="5" key="1">
    <citation type="submission" date="2013-06" db="EMBL/GenBank/DDBJ databases">
        <authorList>
            <person name="Zhao Q."/>
        </authorList>
    </citation>
    <scope>NUCLEOTIDE SEQUENCE</scope>
    <source>
        <strain evidence="5">cv. W1943</strain>
    </source>
</reference>
<dbReference type="InterPro" id="IPR046848">
    <property type="entry name" value="E_motif"/>
</dbReference>
<sequence length="656" mass="72124">MSAAGYRYQALKEALAAAISGHDLARHHAAADHRRPHALAVVAGLASNGYVASLLVSRYFRLGDAGAARNVFDAAATAAAPQKALLYNAMLRGYLAGGLPRMAVGIFGEMAAAACLPDRHTYHLAVAACARASEFEVGWRIGAEAAAKGFASDLLVATALIGMYAEAGDMGAARKVFDGMPQRDAVAWNAVIAGYARFGSWEGRGMMHTIVIKLGFQLNLFVSNALLDLYVEFGCLREAVMLFRQMAVKDSVTWSAMIGGLVRNGRPDSALKLFRWMVTNSTVLVTRSILLNVIMACAELGEWREGKWVEENYVCCNGFEFKRDPSVVTALIYMYAKCGMLDSSVSLLYGVAEVRDDVFAWNAMIKGCGELGLVEKAVGFVVEMQKIGVDPDAITYLEILPMISSIPSLKTGMEAHAQIVRRGFLNERAIANSLVSMYGRCGSLRHSIEVFSRIVVKDVYAWNGHVNEVVKLYEVMKKTETEPNHYTFLAVLSACKNTGLVEEGMELIKYMQEKCGLKPEIEHISCVVDMLCRAGRLTDAYHLIKYNNSEHINNTILWGTLLSASRSCGDLVIGEAAAKHLLSLDPENRANSKMLADIYVLLGRRDDADNLLRVSMTRGLDIKPGCSWMEEQRKLTGRHGYLQQRHNHEFILVKTH</sequence>
<dbReference type="GO" id="GO:0009451">
    <property type="term" value="P:RNA modification"/>
    <property type="evidence" value="ECO:0007669"/>
    <property type="project" value="InterPro"/>
</dbReference>
<evidence type="ECO:0000313" key="4">
    <source>
        <dbReference type="EnsemblPlants" id="ORUFI11G19560.1"/>
    </source>
</evidence>
<feature type="repeat" description="PPR" evidence="3">
    <location>
        <begin position="250"/>
        <end position="284"/>
    </location>
</feature>
<dbReference type="Gene3D" id="1.25.40.10">
    <property type="entry name" value="Tetratricopeptide repeat domain"/>
    <property type="match status" value="5"/>
</dbReference>
<dbReference type="PANTHER" id="PTHR47926">
    <property type="entry name" value="PENTATRICOPEPTIDE REPEAT-CONTAINING PROTEIN"/>
    <property type="match status" value="1"/>
</dbReference>
<reference evidence="4" key="2">
    <citation type="submission" date="2015-06" db="UniProtKB">
        <authorList>
            <consortium name="EnsemblPlants"/>
        </authorList>
    </citation>
    <scope>IDENTIFICATION</scope>
</reference>
<dbReference type="FunFam" id="1.25.40.10:FF:001324">
    <property type="entry name" value="Empty pericarp7"/>
    <property type="match status" value="1"/>
</dbReference>
<proteinExistence type="predicted"/>
<dbReference type="AlphaFoldDB" id="A0A0E0RA98"/>
<dbReference type="GO" id="GO:0003723">
    <property type="term" value="F:RNA binding"/>
    <property type="evidence" value="ECO:0007669"/>
    <property type="project" value="InterPro"/>
</dbReference>
<dbReference type="FunFam" id="1.25.40.10:FF:002482">
    <property type="entry name" value="Os11g0587100 protein"/>
    <property type="match status" value="1"/>
</dbReference>
<keyword evidence="5" id="KW-1185">Reference proteome</keyword>
<dbReference type="PANTHER" id="PTHR47926:SF462">
    <property type="entry name" value="PENTATRICOPEPTIDE REPEAT-CONTAINING PROTEIN"/>
    <property type="match status" value="1"/>
</dbReference>
<dbReference type="Pfam" id="PF13041">
    <property type="entry name" value="PPR_2"/>
    <property type="match status" value="1"/>
</dbReference>
<evidence type="ECO:0000313" key="5">
    <source>
        <dbReference type="Proteomes" id="UP000008022"/>
    </source>
</evidence>
<protein>
    <recommendedName>
        <fullName evidence="6">Pentacotripeptide-repeat region of PRORP domain-containing protein</fullName>
    </recommendedName>
</protein>
<dbReference type="HOGENOM" id="CLU_002706_15_10_1"/>
<dbReference type="Pfam" id="PF01535">
    <property type="entry name" value="PPR"/>
    <property type="match status" value="8"/>
</dbReference>
<feature type="repeat" description="PPR" evidence="3">
    <location>
        <begin position="357"/>
        <end position="391"/>
    </location>
</feature>
<feature type="repeat" description="PPR" evidence="3">
    <location>
        <begin position="83"/>
        <end position="117"/>
    </location>
</feature>
<evidence type="ECO:0000256" key="3">
    <source>
        <dbReference type="PROSITE-ProRule" id="PRU00708"/>
    </source>
</evidence>
<evidence type="ECO:0000256" key="2">
    <source>
        <dbReference type="ARBA" id="ARBA00022946"/>
    </source>
</evidence>
<keyword evidence="2" id="KW-0809">Transit peptide</keyword>
<evidence type="ECO:0000256" key="1">
    <source>
        <dbReference type="ARBA" id="ARBA00022737"/>
    </source>
</evidence>
<evidence type="ECO:0008006" key="6">
    <source>
        <dbReference type="Google" id="ProtNLM"/>
    </source>
</evidence>
<dbReference type="InterPro" id="IPR011990">
    <property type="entry name" value="TPR-like_helical_dom_sf"/>
</dbReference>
<dbReference type="InterPro" id="IPR002885">
    <property type="entry name" value="PPR_rpt"/>
</dbReference>